<protein>
    <submittedName>
        <fullName evidence="1">MBL fold metallo-hydrolase</fullName>
    </submittedName>
</protein>
<dbReference type="GO" id="GO:0016787">
    <property type="term" value="F:hydrolase activity"/>
    <property type="evidence" value="ECO:0007669"/>
    <property type="project" value="UniProtKB-KW"/>
</dbReference>
<dbReference type="EMBL" id="VUNL01000011">
    <property type="protein sequence ID" value="MSV25479.1"/>
    <property type="molecule type" value="Genomic_DNA"/>
</dbReference>
<name>A0A6I2UYH4_9FIRM</name>
<keyword evidence="2" id="KW-1185">Reference proteome</keyword>
<gene>
    <name evidence="1" type="ORF">FYJ78_09885</name>
</gene>
<comment type="caution">
    <text evidence="1">The sequence shown here is derived from an EMBL/GenBank/DDBJ whole genome shotgun (WGS) entry which is preliminary data.</text>
</comment>
<sequence length="239" mass="26912">MNVTYLLNSGFLIRAGHLLLVFDDFRDPSDAVSAAAAKAGSDKIYFFASHWHYDHYDPSIGAFGREAARYILSDDIRVRADTSPLPPEKITYVKTYDHWQDGQIDVVTYSSTDEGTSFQVTTEAGTIFHAGDFNWWDWTGDTHENRQLAANGFHKQLKRMAGMQADLAFFPVDGRLGSSMEKGVREFVRTAEIRSLVTMHSVGYPAWQPSMDFFPPGRSIPVWSPRSPGEEKVFSFPAE</sequence>
<dbReference type="AlphaFoldDB" id="A0A6I2UYH4"/>
<evidence type="ECO:0000313" key="2">
    <source>
        <dbReference type="Proteomes" id="UP000430222"/>
    </source>
</evidence>
<dbReference type="PANTHER" id="PTHR42967:SF1">
    <property type="entry name" value="MBL FOLD METALLO-HYDROLASE"/>
    <property type="match status" value="1"/>
</dbReference>
<dbReference type="Proteomes" id="UP000430222">
    <property type="component" value="Unassembled WGS sequence"/>
</dbReference>
<reference evidence="1 2" key="1">
    <citation type="submission" date="2019-08" db="EMBL/GenBank/DDBJ databases">
        <title>In-depth cultivation of the pig gut microbiome towards novel bacterial diversity and tailored functional studies.</title>
        <authorList>
            <person name="Wylensek D."/>
            <person name="Hitch T.C.A."/>
            <person name="Clavel T."/>
        </authorList>
    </citation>
    <scope>NUCLEOTIDE SEQUENCE [LARGE SCALE GENOMIC DNA]</scope>
    <source>
        <strain evidence="2">WCA-380-WT-3B3</strain>
    </source>
</reference>
<dbReference type="PANTHER" id="PTHR42967">
    <property type="entry name" value="METAL DEPENDENT HYDROLASE"/>
    <property type="match status" value="1"/>
</dbReference>
<dbReference type="Gene3D" id="3.60.15.10">
    <property type="entry name" value="Ribonuclease Z/Hydroxyacylglutathione hydrolase-like"/>
    <property type="match status" value="1"/>
</dbReference>
<organism evidence="1 2">
    <name type="scientific">Selenomonas montiformis</name>
    <dbReference type="NCBI Taxonomy" id="2652285"/>
    <lineage>
        <taxon>Bacteria</taxon>
        <taxon>Bacillati</taxon>
        <taxon>Bacillota</taxon>
        <taxon>Negativicutes</taxon>
        <taxon>Selenomonadales</taxon>
        <taxon>Selenomonadaceae</taxon>
        <taxon>Selenomonas</taxon>
    </lineage>
</organism>
<evidence type="ECO:0000313" key="1">
    <source>
        <dbReference type="EMBL" id="MSV25479.1"/>
    </source>
</evidence>
<proteinExistence type="predicted"/>
<dbReference type="SUPFAM" id="SSF56281">
    <property type="entry name" value="Metallo-hydrolase/oxidoreductase"/>
    <property type="match status" value="1"/>
</dbReference>
<accession>A0A6I2UYH4</accession>
<dbReference type="InterPro" id="IPR036866">
    <property type="entry name" value="RibonucZ/Hydroxyglut_hydro"/>
</dbReference>
<keyword evidence="1" id="KW-0378">Hydrolase</keyword>